<comment type="similarity">
    <text evidence="14 15">Belongs to the NAD-dependent DNA ligase family. LigA subfamily.</text>
</comment>
<evidence type="ECO:0000256" key="7">
    <source>
        <dbReference type="ARBA" id="ARBA00022763"/>
    </source>
</evidence>
<evidence type="ECO:0000256" key="10">
    <source>
        <dbReference type="ARBA" id="ARBA00023027"/>
    </source>
</evidence>
<keyword evidence="5 15" id="KW-0235">DNA replication</keyword>
<dbReference type="FunFam" id="2.40.50.140:FF:000012">
    <property type="entry name" value="DNA ligase"/>
    <property type="match status" value="1"/>
</dbReference>
<dbReference type="PROSITE" id="PS01055">
    <property type="entry name" value="DNA_LIGASE_N1"/>
    <property type="match status" value="1"/>
</dbReference>
<dbReference type="InterPro" id="IPR012340">
    <property type="entry name" value="NA-bd_OB-fold"/>
</dbReference>
<dbReference type="InterPro" id="IPR001679">
    <property type="entry name" value="DNA_ligase"/>
</dbReference>
<dbReference type="SUPFAM" id="SSF56091">
    <property type="entry name" value="DNA ligase/mRNA capping enzyme, catalytic domain"/>
    <property type="match status" value="1"/>
</dbReference>
<evidence type="ECO:0000256" key="14">
    <source>
        <dbReference type="ARBA" id="ARBA00060881"/>
    </source>
</evidence>
<dbReference type="InterPro" id="IPR018239">
    <property type="entry name" value="DNA_ligase_AS"/>
</dbReference>
<dbReference type="Pfam" id="PF00533">
    <property type="entry name" value="BRCT"/>
    <property type="match status" value="1"/>
</dbReference>
<keyword evidence="4 15" id="KW-0436">Ligase</keyword>
<gene>
    <name evidence="15" type="primary">ligA</name>
    <name evidence="18" type="ORF">SAMN05216438_10212</name>
</gene>
<feature type="binding site" evidence="15">
    <location>
        <begin position="80"/>
        <end position="81"/>
    </location>
    <ligand>
        <name>NAD(+)</name>
        <dbReference type="ChEBI" id="CHEBI:57540"/>
    </ligand>
</feature>
<keyword evidence="11 15" id="KW-0234">DNA repair</keyword>
<proteinExistence type="inferred from homology"/>
<evidence type="ECO:0000256" key="11">
    <source>
        <dbReference type="ARBA" id="ARBA00023204"/>
    </source>
</evidence>
<comment type="function">
    <text evidence="1 15">DNA ligase that catalyzes the formation of phosphodiester linkages between 5'-phosphoryl and 3'-hydroxyl groups in double-stranded DNA using NAD as a coenzyme and as the energy source for the reaction. It is essential for DNA replication and repair of damaged DNA.</text>
</comment>
<dbReference type="InterPro" id="IPR001357">
    <property type="entry name" value="BRCT_dom"/>
</dbReference>
<dbReference type="PROSITE" id="PS01056">
    <property type="entry name" value="DNA_LIGASE_N2"/>
    <property type="match status" value="1"/>
</dbReference>
<dbReference type="InterPro" id="IPR004150">
    <property type="entry name" value="NAD_DNA_ligase_OB"/>
</dbReference>
<dbReference type="GO" id="GO:0006281">
    <property type="term" value="P:DNA repair"/>
    <property type="evidence" value="ECO:0007669"/>
    <property type="project" value="UniProtKB-KW"/>
</dbReference>
<dbReference type="SMART" id="SM00292">
    <property type="entry name" value="BRCT"/>
    <property type="match status" value="1"/>
</dbReference>
<dbReference type="InterPro" id="IPR004149">
    <property type="entry name" value="Znf_DNAligase_C4"/>
</dbReference>
<evidence type="ECO:0000256" key="4">
    <source>
        <dbReference type="ARBA" id="ARBA00022598"/>
    </source>
</evidence>
<organism evidence="18 19">
    <name type="scientific">Lactococcus garvieae</name>
    <dbReference type="NCBI Taxonomy" id="1363"/>
    <lineage>
        <taxon>Bacteria</taxon>
        <taxon>Bacillati</taxon>
        <taxon>Bacillota</taxon>
        <taxon>Bacilli</taxon>
        <taxon>Lactobacillales</taxon>
        <taxon>Streptococcaceae</taxon>
        <taxon>Lactococcus</taxon>
    </lineage>
</organism>
<dbReference type="CDD" id="cd17748">
    <property type="entry name" value="BRCT_DNA_ligase_like"/>
    <property type="match status" value="1"/>
</dbReference>
<dbReference type="PROSITE" id="PS50172">
    <property type="entry name" value="BRCT"/>
    <property type="match status" value="1"/>
</dbReference>
<dbReference type="GO" id="GO:0005829">
    <property type="term" value="C:cytosol"/>
    <property type="evidence" value="ECO:0007669"/>
    <property type="project" value="TreeGrafter"/>
</dbReference>
<dbReference type="Gene3D" id="3.40.50.10190">
    <property type="entry name" value="BRCT domain"/>
    <property type="match status" value="1"/>
</dbReference>
<evidence type="ECO:0000256" key="5">
    <source>
        <dbReference type="ARBA" id="ARBA00022705"/>
    </source>
</evidence>
<dbReference type="PIRSF" id="PIRSF001604">
    <property type="entry name" value="LigA"/>
    <property type="match status" value="1"/>
</dbReference>
<dbReference type="Gene3D" id="6.20.10.30">
    <property type="match status" value="1"/>
</dbReference>
<dbReference type="FunFam" id="1.10.150.20:FF:000007">
    <property type="entry name" value="DNA ligase"/>
    <property type="match status" value="1"/>
</dbReference>
<dbReference type="InterPro" id="IPR013839">
    <property type="entry name" value="DNAligase_adenylation"/>
</dbReference>
<dbReference type="Pfam" id="PF12826">
    <property type="entry name" value="HHH_2"/>
    <property type="match status" value="1"/>
</dbReference>
<feature type="binding site" evidence="15">
    <location>
        <position position="416"/>
    </location>
    <ligand>
        <name>Zn(2+)</name>
        <dbReference type="ChEBI" id="CHEBI:29105"/>
    </ligand>
</feature>
<dbReference type="Pfam" id="PF03120">
    <property type="entry name" value="OB_DNA_ligase"/>
    <property type="match status" value="1"/>
</dbReference>
<evidence type="ECO:0000259" key="17">
    <source>
        <dbReference type="PROSITE" id="PS50172"/>
    </source>
</evidence>
<keyword evidence="8 15" id="KW-0862">Zinc</keyword>
<dbReference type="PANTHER" id="PTHR23389">
    <property type="entry name" value="CHROMOSOME TRANSMISSION FIDELITY FACTOR 18"/>
    <property type="match status" value="1"/>
</dbReference>
<dbReference type="GO" id="GO:0006260">
    <property type="term" value="P:DNA replication"/>
    <property type="evidence" value="ECO:0007669"/>
    <property type="project" value="UniProtKB-KW"/>
</dbReference>
<dbReference type="InterPro" id="IPR010994">
    <property type="entry name" value="RuvA_2-like"/>
</dbReference>
<feature type="binding site" evidence="15">
    <location>
        <position position="280"/>
    </location>
    <ligand>
        <name>NAD(+)</name>
        <dbReference type="ChEBI" id="CHEBI:57540"/>
    </ligand>
</feature>
<feature type="active site" description="N6-AMP-lysine intermediate" evidence="15">
    <location>
        <position position="111"/>
    </location>
</feature>
<keyword evidence="7 15" id="KW-0227">DNA damage</keyword>
<dbReference type="Pfam" id="PF01653">
    <property type="entry name" value="DNA_ligase_aden"/>
    <property type="match status" value="1"/>
</dbReference>
<dbReference type="FunFam" id="1.10.150.20:FF:000006">
    <property type="entry name" value="DNA ligase"/>
    <property type="match status" value="1"/>
</dbReference>
<reference evidence="18 19" key="1">
    <citation type="submission" date="2016-10" db="EMBL/GenBank/DDBJ databases">
        <authorList>
            <person name="de Groot N.N."/>
        </authorList>
    </citation>
    <scope>NUCLEOTIDE SEQUENCE [LARGE SCALE GENOMIC DNA]</scope>
    <source>
        <strain evidence="18 19">M79</strain>
    </source>
</reference>
<dbReference type="GO" id="GO:0046872">
    <property type="term" value="F:metal ion binding"/>
    <property type="evidence" value="ECO:0007669"/>
    <property type="project" value="UniProtKB-KW"/>
</dbReference>
<feature type="binding site" evidence="15">
    <location>
        <position position="401"/>
    </location>
    <ligand>
        <name>Zn(2+)</name>
        <dbReference type="ChEBI" id="CHEBI:29105"/>
    </ligand>
</feature>
<dbReference type="SUPFAM" id="SSF47781">
    <property type="entry name" value="RuvA domain 2-like"/>
    <property type="match status" value="1"/>
</dbReference>
<dbReference type="Gene3D" id="2.40.50.140">
    <property type="entry name" value="Nucleic acid-binding proteins"/>
    <property type="match status" value="1"/>
</dbReference>
<keyword evidence="12 15" id="KW-0464">Manganese</keyword>
<evidence type="ECO:0000256" key="1">
    <source>
        <dbReference type="ARBA" id="ARBA00004067"/>
    </source>
</evidence>
<keyword evidence="9 15" id="KW-0460">Magnesium</keyword>
<dbReference type="InterPro" id="IPR033136">
    <property type="entry name" value="DNA_ligase_CS"/>
</dbReference>
<evidence type="ECO:0000256" key="12">
    <source>
        <dbReference type="ARBA" id="ARBA00023211"/>
    </source>
</evidence>
<dbReference type="HAMAP" id="MF_01588">
    <property type="entry name" value="DNA_ligase_A"/>
    <property type="match status" value="1"/>
</dbReference>
<dbReference type="SUPFAM" id="SSF52113">
    <property type="entry name" value="BRCT domain"/>
    <property type="match status" value="1"/>
</dbReference>
<evidence type="ECO:0000256" key="8">
    <source>
        <dbReference type="ARBA" id="ARBA00022833"/>
    </source>
</evidence>
<feature type="binding site" evidence="15">
    <location>
        <position position="304"/>
    </location>
    <ligand>
        <name>NAD(+)</name>
        <dbReference type="ChEBI" id="CHEBI:57540"/>
    </ligand>
</feature>
<dbReference type="PANTHER" id="PTHR23389:SF9">
    <property type="entry name" value="DNA LIGASE"/>
    <property type="match status" value="1"/>
</dbReference>
<protein>
    <recommendedName>
        <fullName evidence="3 15">DNA ligase</fullName>
        <ecNumber evidence="2 15">6.5.1.2</ecNumber>
    </recommendedName>
    <alternativeName>
        <fullName evidence="15">Polydeoxyribonucleotide synthase [NAD(+)]</fullName>
    </alternativeName>
</protein>
<comment type="cofactor">
    <cofactor evidence="15">
        <name>Mg(2+)</name>
        <dbReference type="ChEBI" id="CHEBI:18420"/>
    </cofactor>
    <cofactor evidence="15">
        <name>Mn(2+)</name>
        <dbReference type="ChEBI" id="CHEBI:29035"/>
    </cofactor>
</comment>
<dbReference type="InterPro" id="IPR013840">
    <property type="entry name" value="DNAligase_N"/>
</dbReference>
<feature type="domain" description="BRCT" evidence="17">
    <location>
        <begin position="580"/>
        <end position="655"/>
    </location>
</feature>
<dbReference type="InterPro" id="IPR036420">
    <property type="entry name" value="BRCT_dom_sf"/>
</dbReference>
<evidence type="ECO:0000256" key="6">
    <source>
        <dbReference type="ARBA" id="ARBA00022723"/>
    </source>
</evidence>
<keyword evidence="10 15" id="KW-0520">NAD</keyword>
<evidence type="ECO:0000256" key="15">
    <source>
        <dbReference type="HAMAP-Rule" id="MF_01588"/>
    </source>
</evidence>
<dbReference type="NCBIfam" id="TIGR00575">
    <property type="entry name" value="dnlj"/>
    <property type="match status" value="1"/>
</dbReference>
<dbReference type="SMART" id="SM00532">
    <property type="entry name" value="LIGANc"/>
    <property type="match status" value="1"/>
</dbReference>
<evidence type="ECO:0000256" key="16">
    <source>
        <dbReference type="RuleBase" id="RU000618"/>
    </source>
</evidence>
<dbReference type="CDD" id="cd00114">
    <property type="entry name" value="LIGANc"/>
    <property type="match status" value="1"/>
</dbReference>
<evidence type="ECO:0000256" key="9">
    <source>
        <dbReference type="ARBA" id="ARBA00022842"/>
    </source>
</evidence>
<evidence type="ECO:0000313" key="19">
    <source>
        <dbReference type="Proteomes" id="UP000181969"/>
    </source>
</evidence>
<dbReference type="Pfam" id="PF03119">
    <property type="entry name" value="DNA_ligase_ZBD"/>
    <property type="match status" value="1"/>
</dbReference>
<comment type="catalytic activity">
    <reaction evidence="13 15 16">
        <text>NAD(+) + (deoxyribonucleotide)n-3'-hydroxyl + 5'-phospho-(deoxyribonucleotide)m = (deoxyribonucleotide)n+m + AMP + beta-nicotinamide D-nucleotide.</text>
        <dbReference type="EC" id="6.5.1.2"/>
    </reaction>
</comment>
<evidence type="ECO:0000256" key="3">
    <source>
        <dbReference type="ARBA" id="ARBA00013308"/>
    </source>
</evidence>
<feature type="binding site" evidence="15">
    <location>
        <position position="421"/>
    </location>
    <ligand>
        <name>Zn(2+)</name>
        <dbReference type="ChEBI" id="CHEBI:29105"/>
    </ligand>
</feature>
<dbReference type="Proteomes" id="UP000181969">
    <property type="component" value="Unassembled WGS sequence"/>
</dbReference>
<dbReference type="SUPFAM" id="SSF50249">
    <property type="entry name" value="Nucleic acid-binding proteins"/>
    <property type="match status" value="1"/>
</dbReference>
<feature type="binding site" evidence="15">
    <location>
        <position position="132"/>
    </location>
    <ligand>
        <name>NAD(+)</name>
        <dbReference type="ChEBI" id="CHEBI:57540"/>
    </ligand>
</feature>
<dbReference type="FunFam" id="3.30.470.30:FF:000001">
    <property type="entry name" value="DNA ligase"/>
    <property type="match status" value="1"/>
</dbReference>
<feature type="binding site" evidence="15">
    <location>
        <begin position="31"/>
        <end position="35"/>
    </location>
    <ligand>
        <name>NAD(+)</name>
        <dbReference type="ChEBI" id="CHEBI:57540"/>
    </ligand>
</feature>
<dbReference type="OrthoDB" id="9759736at2"/>
<feature type="binding site" evidence="15">
    <location>
        <position position="166"/>
    </location>
    <ligand>
        <name>NAD(+)</name>
        <dbReference type="ChEBI" id="CHEBI:57540"/>
    </ligand>
</feature>
<dbReference type="Gene3D" id="1.10.287.610">
    <property type="entry name" value="Helix hairpin bin"/>
    <property type="match status" value="1"/>
</dbReference>
<evidence type="ECO:0000313" key="18">
    <source>
        <dbReference type="EMBL" id="SFL17896.1"/>
    </source>
</evidence>
<dbReference type="InterPro" id="IPR041663">
    <property type="entry name" value="DisA/LigA_HHH"/>
</dbReference>
<feature type="binding site" evidence="15">
    <location>
        <position position="109"/>
    </location>
    <ligand>
        <name>NAD(+)</name>
        <dbReference type="ChEBI" id="CHEBI:57540"/>
    </ligand>
</feature>
<sequence length="655" mass="72944">MNIESKIKDLTELLNKYAHEYYTLDMPSVEDAEYDRLYRELETLEHDNPHLVRADSPTHRTGDVVLSGFEKYTHEYNLYSLADAFSREELEDFDERVRKVIPKPEYICELKIDGLSLSLKYTAGQLVVAATRGDGSVGENITENVKRIKDVPLVLKEPIDIVVRGEAYLPRKNFVKLNKERELEGKPSFANPRNAAAGTLRQLDTKEVTRRGLATFLYQEASPATNDTQEEVLEYLEKLGLVVNKERVFARNIDEVWTFIERVAALRDDLDYDIDGVVIKVNNLAEQEELGFTVKAPRWAIAYKFPAELAETEILSVDWTVGRTGVVTPTANMVPVTLAQTTVSRATLHNVDYIKEKDIRLKDKVMIYKAGDIIPAVQRVLFEKRPADSVEMEIPQYCPECSTELLHFEDEVALRCINPLCPAQNREKLIHFASRGAMNISGLGQSIVTQLFKNDLIKDVADIYKLQFDELVALDKIQEKSATKLLNAIQASKENSAEKLLFGLGIRHVGSKAAKLLMERFGNLCALSQASVEEIAEIPSLGSVIAKAVTTYFATEGAQVLLQELAEAGVNFDYLGLKPKTDSVLSGKTVVLTGKLTAMTRTEAKEKLEALGANVSGSVSKKTDLVIAGADAGSKLAKAQDLGIEVWSEEELLNL</sequence>
<dbReference type="NCBIfam" id="NF005932">
    <property type="entry name" value="PRK07956.1"/>
    <property type="match status" value="1"/>
</dbReference>
<evidence type="ECO:0000256" key="13">
    <source>
        <dbReference type="ARBA" id="ARBA00034005"/>
    </source>
</evidence>
<feature type="binding site" evidence="15">
    <location>
        <position position="398"/>
    </location>
    <ligand>
        <name>Zn(2+)</name>
        <dbReference type="ChEBI" id="CHEBI:29105"/>
    </ligand>
</feature>
<keyword evidence="6 15" id="KW-0479">Metal-binding</keyword>
<accession>A0A1I4FLZ9</accession>
<evidence type="ECO:0000256" key="2">
    <source>
        <dbReference type="ARBA" id="ARBA00012722"/>
    </source>
</evidence>
<dbReference type="GO" id="GO:0003911">
    <property type="term" value="F:DNA ligase (NAD+) activity"/>
    <property type="evidence" value="ECO:0007669"/>
    <property type="project" value="UniProtKB-UniRule"/>
</dbReference>
<dbReference type="EC" id="6.5.1.2" evidence="2 15"/>
<dbReference type="Gene3D" id="3.30.470.30">
    <property type="entry name" value="DNA ligase/mRNA capping enzyme"/>
    <property type="match status" value="1"/>
</dbReference>
<dbReference type="EMBL" id="FOTJ01000002">
    <property type="protein sequence ID" value="SFL17896.1"/>
    <property type="molecule type" value="Genomic_DNA"/>
</dbReference>
<dbReference type="AlphaFoldDB" id="A0A1I4FLZ9"/>
<name>A0A1I4FLZ9_9LACT</name>
<dbReference type="Gene3D" id="1.10.150.20">
    <property type="entry name" value="5' to 3' exonuclease, C-terminal subdomain"/>
    <property type="match status" value="2"/>
</dbReference>